<proteinExistence type="predicted"/>
<dbReference type="GO" id="GO:0005737">
    <property type="term" value="C:cytoplasm"/>
    <property type="evidence" value="ECO:0007669"/>
    <property type="project" value="TreeGrafter"/>
</dbReference>
<name>A0A9P7V6Z9_9ASCO</name>
<dbReference type="GeneID" id="66115797"/>
<dbReference type="SUPFAM" id="SSF51430">
    <property type="entry name" value="NAD(P)-linked oxidoreductase"/>
    <property type="match status" value="1"/>
</dbReference>
<protein>
    <recommendedName>
        <fullName evidence="2">NADP-dependent oxidoreductase domain-containing protein</fullName>
    </recommendedName>
</protein>
<dbReference type="Proteomes" id="UP000790833">
    <property type="component" value="Unassembled WGS sequence"/>
</dbReference>
<evidence type="ECO:0000256" key="1">
    <source>
        <dbReference type="ARBA" id="ARBA00023002"/>
    </source>
</evidence>
<keyword evidence="1" id="KW-0560">Oxidoreductase</keyword>
<dbReference type="OrthoDB" id="37537at2759"/>
<dbReference type="InterPro" id="IPR050791">
    <property type="entry name" value="Aldo-Keto_reductase"/>
</dbReference>
<keyword evidence="4" id="KW-1185">Reference proteome</keyword>
<comment type="caution">
    <text evidence="3">The sequence shown here is derived from an EMBL/GenBank/DDBJ whole genome shotgun (WGS) entry which is preliminary data.</text>
</comment>
<gene>
    <name evidence="3" type="ORF">KQ657_002423</name>
</gene>
<organism evidence="3 4">
    <name type="scientific">Scheffersomyces spartinae</name>
    <dbReference type="NCBI Taxonomy" id="45513"/>
    <lineage>
        <taxon>Eukaryota</taxon>
        <taxon>Fungi</taxon>
        <taxon>Dikarya</taxon>
        <taxon>Ascomycota</taxon>
        <taxon>Saccharomycotina</taxon>
        <taxon>Pichiomycetes</taxon>
        <taxon>Debaryomycetaceae</taxon>
        <taxon>Scheffersomyces</taxon>
    </lineage>
</organism>
<dbReference type="PANTHER" id="PTHR43625:SF78">
    <property type="entry name" value="PYRIDOXAL REDUCTASE-RELATED"/>
    <property type="match status" value="1"/>
</dbReference>
<dbReference type="AlphaFoldDB" id="A0A9P7V6Z9"/>
<evidence type="ECO:0000313" key="3">
    <source>
        <dbReference type="EMBL" id="KAG7192065.1"/>
    </source>
</evidence>
<dbReference type="Gene3D" id="3.20.20.100">
    <property type="entry name" value="NADP-dependent oxidoreductase domain"/>
    <property type="match status" value="1"/>
</dbReference>
<evidence type="ECO:0000313" key="4">
    <source>
        <dbReference type="Proteomes" id="UP000790833"/>
    </source>
</evidence>
<dbReference type="PANTHER" id="PTHR43625">
    <property type="entry name" value="AFLATOXIN B1 ALDEHYDE REDUCTASE"/>
    <property type="match status" value="1"/>
</dbReference>
<dbReference type="InterPro" id="IPR023210">
    <property type="entry name" value="NADP_OxRdtase_dom"/>
</dbReference>
<sequence length="347" mass="38319">MSYKAVEIKGTMGFGTMSMTWTPTPPPTEKSIETLKYVTGEKGVSLLNGGEFYGSDFANLKLIKKFLDSNEGGINSQLVIGIKGALNNATLAPDGSKESVVRSVNTLTEYFPVDMPNRPKMLFEIARVDPNIPYEDTIGYIADFVKEGKIDGISLSEVGLGSIAKACNVFPISCVELELSLLCQDLITNGILQELSSRQIPIVAYSPLCRGLLTDSHVKNQNSFHDNLHPHDMKNHLEKFSKENYGANMKLVNALHEFAHQKKKTSLESLSLSWIVAISGRSNFNGISKVTRILPIPSGSSKEKIDNNLDNIVELTDEDLKEINEISEKYPVQGLRYNAAHEKFTFA</sequence>
<feature type="domain" description="NADP-dependent oxidoreductase" evidence="2">
    <location>
        <begin position="12"/>
        <end position="327"/>
    </location>
</feature>
<accession>A0A9P7V6Z9</accession>
<dbReference type="EMBL" id="JAHMUF010000020">
    <property type="protein sequence ID" value="KAG7192065.1"/>
    <property type="molecule type" value="Genomic_DNA"/>
</dbReference>
<dbReference type="InterPro" id="IPR036812">
    <property type="entry name" value="NAD(P)_OxRdtase_dom_sf"/>
</dbReference>
<dbReference type="RefSeq" id="XP_043047616.1">
    <property type="nucleotide sequence ID" value="XM_043193190.1"/>
</dbReference>
<reference evidence="3" key="1">
    <citation type="submission" date="2021-03" db="EMBL/GenBank/DDBJ databases">
        <authorList>
            <person name="Palmer J.M."/>
        </authorList>
    </citation>
    <scope>NUCLEOTIDE SEQUENCE</scope>
    <source>
        <strain evidence="3">ARV_011</strain>
    </source>
</reference>
<evidence type="ECO:0000259" key="2">
    <source>
        <dbReference type="Pfam" id="PF00248"/>
    </source>
</evidence>
<dbReference type="Pfam" id="PF00248">
    <property type="entry name" value="Aldo_ket_red"/>
    <property type="match status" value="1"/>
</dbReference>
<dbReference type="GO" id="GO:0016491">
    <property type="term" value="F:oxidoreductase activity"/>
    <property type="evidence" value="ECO:0007669"/>
    <property type="project" value="UniProtKB-KW"/>
</dbReference>